<feature type="region of interest" description="Disordered" evidence="1">
    <location>
        <begin position="27"/>
        <end position="71"/>
    </location>
</feature>
<feature type="compositionally biased region" description="Polar residues" evidence="1">
    <location>
        <begin position="27"/>
        <end position="36"/>
    </location>
</feature>
<gene>
    <name evidence="3" type="primary">LOC104761581</name>
</gene>
<evidence type="ECO:0000313" key="3">
    <source>
        <dbReference type="RefSeq" id="XP_010482988.1"/>
    </source>
</evidence>
<proteinExistence type="predicted"/>
<sequence>MKKKSKTLSGIAKTEVSRSYGRVVASSQWYSTIPSSKDQDLEEEEEEEHDEDEGSLKKEEDEDEGSLKKMQFIPFPKGYIGGGGFLVKKKEETDKSTGTESSSSSAKGTDMNYNYGTNGGKSYDKRTTSNSDQDGQGTEIPEYGGCSGCPGCSGGCRYCFGCDGCQYKF</sequence>
<feature type="compositionally biased region" description="Acidic residues" evidence="1">
    <location>
        <begin position="40"/>
        <end position="53"/>
    </location>
</feature>
<keyword evidence="2" id="KW-1185">Reference proteome</keyword>
<name>A0ABM0XAA3_CAMSA</name>
<organism evidence="2 3">
    <name type="scientific">Camelina sativa</name>
    <name type="common">False flax</name>
    <name type="synonym">Myagrum sativum</name>
    <dbReference type="NCBI Taxonomy" id="90675"/>
    <lineage>
        <taxon>Eukaryota</taxon>
        <taxon>Viridiplantae</taxon>
        <taxon>Streptophyta</taxon>
        <taxon>Embryophyta</taxon>
        <taxon>Tracheophyta</taxon>
        <taxon>Spermatophyta</taxon>
        <taxon>Magnoliopsida</taxon>
        <taxon>eudicotyledons</taxon>
        <taxon>Gunneridae</taxon>
        <taxon>Pentapetalae</taxon>
        <taxon>rosids</taxon>
        <taxon>malvids</taxon>
        <taxon>Brassicales</taxon>
        <taxon>Brassicaceae</taxon>
        <taxon>Camelineae</taxon>
        <taxon>Camelina</taxon>
    </lineage>
</organism>
<evidence type="ECO:0000313" key="2">
    <source>
        <dbReference type="Proteomes" id="UP000694864"/>
    </source>
</evidence>
<evidence type="ECO:0000256" key="1">
    <source>
        <dbReference type="SAM" id="MobiDB-lite"/>
    </source>
</evidence>
<feature type="region of interest" description="Disordered" evidence="1">
    <location>
        <begin position="90"/>
        <end position="140"/>
    </location>
</feature>
<reference evidence="3" key="2">
    <citation type="submission" date="2025-08" db="UniProtKB">
        <authorList>
            <consortium name="RefSeq"/>
        </authorList>
    </citation>
    <scope>IDENTIFICATION</scope>
    <source>
        <tissue evidence="3">Leaf</tissue>
    </source>
</reference>
<feature type="compositionally biased region" description="Low complexity" evidence="1">
    <location>
        <begin position="98"/>
        <end position="110"/>
    </location>
</feature>
<accession>A0ABM0XAA3</accession>
<dbReference type="Proteomes" id="UP000694864">
    <property type="component" value="Chromosome 18"/>
</dbReference>
<protein>
    <submittedName>
        <fullName evidence="3">Uncharacterized protein LOC104761581</fullName>
    </submittedName>
</protein>
<dbReference type="GeneID" id="104761581"/>
<dbReference type="RefSeq" id="XP_010482988.1">
    <property type="nucleotide sequence ID" value="XM_010484686.2"/>
</dbReference>
<reference evidence="2" key="1">
    <citation type="journal article" date="2014" name="Nat. Commun.">
        <title>The emerging biofuel crop Camelina sativa retains a highly undifferentiated hexaploid genome structure.</title>
        <authorList>
            <person name="Kagale S."/>
            <person name="Koh C."/>
            <person name="Nixon J."/>
            <person name="Bollina V."/>
            <person name="Clarke W.E."/>
            <person name="Tuteja R."/>
            <person name="Spillane C."/>
            <person name="Robinson S.J."/>
            <person name="Links M.G."/>
            <person name="Clarke C."/>
            <person name="Higgins E.E."/>
            <person name="Huebert T."/>
            <person name="Sharpe A.G."/>
            <person name="Parkin I.A."/>
        </authorList>
    </citation>
    <scope>NUCLEOTIDE SEQUENCE [LARGE SCALE GENOMIC DNA]</scope>
    <source>
        <strain evidence="2">cv. DH55</strain>
    </source>
</reference>